<evidence type="ECO:0000256" key="9">
    <source>
        <dbReference type="ARBA" id="ARBA00023264"/>
    </source>
</evidence>
<feature type="transmembrane region" description="Helical" evidence="10">
    <location>
        <begin position="79"/>
        <end position="100"/>
    </location>
</feature>
<keyword evidence="8 10" id="KW-0594">Phospholipid biosynthesis</keyword>
<evidence type="ECO:0000313" key="11">
    <source>
        <dbReference type="EMBL" id="MUM78039.1"/>
    </source>
</evidence>
<dbReference type="InterPro" id="IPR003811">
    <property type="entry name" value="G3P_acylTferase_PlsY"/>
</dbReference>
<reference evidence="11 12" key="1">
    <citation type="submission" date="2019-11" db="EMBL/GenBank/DDBJ databases">
        <title>Pseudodesulfovibrio alkaliphilus, sp. nov., an alkaliphilic sulfate-reducing bacteria from mud volcano of Taman peninsula, Russia.</title>
        <authorList>
            <person name="Frolova A."/>
            <person name="Merkel A.Y."/>
            <person name="Slobodkin A.I."/>
        </authorList>
    </citation>
    <scope>NUCLEOTIDE SEQUENCE [LARGE SCALE GENOMIC DNA]</scope>
    <source>
        <strain evidence="11 12">F-1</strain>
    </source>
</reference>
<dbReference type="GO" id="GO:0005886">
    <property type="term" value="C:plasma membrane"/>
    <property type="evidence" value="ECO:0007669"/>
    <property type="project" value="UniProtKB-SubCell"/>
</dbReference>
<keyword evidence="7 10" id="KW-0472">Membrane</keyword>
<dbReference type="GO" id="GO:0043772">
    <property type="term" value="F:acyl-phosphate glycerol-3-phosphate acyltransferase activity"/>
    <property type="evidence" value="ECO:0007669"/>
    <property type="project" value="UniProtKB-UniRule"/>
</dbReference>
<organism evidence="11 12">
    <name type="scientific">Pseudodesulfovibrio alkaliphilus</name>
    <dbReference type="NCBI Taxonomy" id="2661613"/>
    <lineage>
        <taxon>Bacteria</taxon>
        <taxon>Pseudomonadati</taxon>
        <taxon>Thermodesulfobacteriota</taxon>
        <taxon>Desulfovibrionia</taxon>
        <taxon>Desulfovibrionales</taxon>
        <taxon>Desulfovibrionaceae</taxon>
    </lineage>
</organism>
<dbReference type="EMBL" id="WODC01000006">
    <property type="protein sequence ID" value="MUM78039.1"/>
    <property type="molecule type" value="Genomic_DNA"/>
</dbReference>
<accession>A0A7K1KPL9</accession>
<comment type="caution">
    <text evidence="11">The sequence shown here is derived from an EMBL/GenBank/DDBJ whole genome shotgun (WGS) entry which is preliminary data.</text>
</comment>
<keyword evidence="1 10" id="KW-1003">Cell membrane</keyword>
<dbReference type="AlphaFoldDB" id="A0A7K1KPL9"/>
<feature type="transmembrane region" description="Helical" evidence="10">
    <location>
        <begin position="39"/>
        <end position="59"/>
    </location>
</feature>
<sequence>MSLIFWIITAYVLGSIPFGLVVAKALCGIDPRTDGSRNIGATNVARLCGMKFGIATLVLDISKGLVPVLMASAWVESNLGLSLVVLAAILGHAFSCFMRFKGGKAVATTVGAFLAVSFWGTLLSAAMCLAVVGLSGHVSMGSLTLALALPVFMLITGNVAFVPVALVVMVLLFWRHKENIRRLARGEENPWTKPKA</sequence>
<dbReference type="EC" id="2.3.1.275" evidence="10"/>
<dbReference type="PANTHER" id="PTHR30309:SF0">
    <property type="entry name" value="GLYCEROL-3-PHOSPHATE ACYLTRANSFERASE-RELATED"/>
    <property type="match status" value="1"/>
</dbReference>
<evidence type="ECO:0000256" key="10">
    <source>
        <dbReference type="HAMAP-Rule" id="MF_01043"/>
    </source>
</evidence>
<keyword evidence="6 10" id="KW-0443">Lipid metabolism</keyword>
<evidence type="ECO:0000313" key="12">
    <source>
        <dbReference type="Proteomes" id="UP000461162"/>
    </source>
</evidence>
<evidence type="ECO:0000256" key="8">
    <source>
        <dbReference type="ARBA" id="ARBA00023209"/>
    </source>
</evidence>
<dbReference type="HAMAP" id="MF_01043">
    <property type="entry name" value="PlsY"/>
    <property type="match status" value="1"/>
</dbReference>
<evidence type="ECO:0000256" key="6">
    <source>
        <dbReference type="ARBA" id="ARBA00023098"/>
    </source>
</evidence>
<feature type="transmembrane region" description="Helical" evidence="10">
    <location>
        <begin position="147"/>
        <end position="174"/>
    </location>
</feature>
<dbReference type="RefSeq" id="WP_155934655.1">
    <property type="nucleotide sequence ID" value="NZ_WODC01000006.1"/>
</dbReference>
<dbReference type="GO" id="GO:0008654">
    <property type="term" value="P:phospholipid biosynthetic process"/>
    <property type="evidence" value="ECO:0007669"/>
    <property type="project" value="UniProtKB-UniRule"/>
</dbReference>
<feature type="transmembrane region" description="Helical" evidence="10">
    <location>
        <begin position="6"/>
        <end position="27"/>
    </location>
</feature>
<evidence type="ECO:0000256" key="2">
    <source>
        <dbReference type="ARBA" id="ARBA00022516"/>
    </source>
</evidence>
<dbReference type="Proteomes" id="UP000461162">
    <property type="component" value="Unassembled WGS sequence"/>
</dbReference>
<dbReference type="Pfam" id="PF02660">
    <property type="entry name" value="G3P_acyltransf"/>
    <property type="match status" value="1"/>
</dbReference>
<name>A0A7K1KPL9_9BACT</name>
<evidence type="ECO:0000256" key="7">
    <source>
        <dbReference type="ARBA" id="ARBA00023136"/>
    </source>
</evidence>
<dbReference type="SMART" id="SM01207">
    <property type="entry name" value="G3P_acyltransf"/>
    <property type="match status" value="1"/>
</dbReference>
<dbReference type="UniPathway" id="UPA00085"/>
<evidence type="ECO:0000256" key="3">
    <source>
        <dbReference type="ARBA" id="ARBA00022679"/>
    </source>
</evidence>
<dbReference type="PANTHER" id="PTHR30309">
    <property type="entry name" value="INNER MEMBRANE PROTEIN YGIH"/>
    <property type="match status" value="1"/>
</dbReference>
<evidence type="ECO:0000256" key="4">
    <source>
        <dbReference type="ARBA" id="ARBA00022692"/>
    </source>
</evidence>
<evidence type="ECO:0000256" key="1">
    <source>
        <dbReference type="ARBA" id="ARBA00022475"/>
    </source>
</evidence>
<comment type="catalytic activity">
    <reaction evidence="10">
        <text>an acyl phosphate + sn-glycerol 3-phosphate = a 1-acyl-sn-glycero-3-phosphate + phosphate</text>
        <dbReference type="Rhea" id="RHEA:34075"/>
        <dbReference type="ChEBI" id="CHEBI:43474"/>
        <dbReference type="ChEBI" id="CHEBI:57597"/>
        <dbReference type="ChEBI" id="CHEBI:57970"/>
        <dbReference type="ChEBI" id="CHEBI:59918"/>
        <dbReference type="EC" id="2.3.1.275"/>
    </reaction>
</comment>
<keyword evidence="4 10" id="KW-0812">Transmembrane</keyword>
<comment type="function">
    <text evidence="10">Catalyzes the transfer of an acyl group from acyl-phosphate (acyl-PO(4)) to glycerol-3-phosphate (G3P) to form lysophosphatidic acid (LPA). This enzyme utilizes acyl-phosphate as fatty acyl donor, but not acyl-CoA or acyl-ACP.</text>
</comment>
<keyword evidence="9 10" id="KW-1208">Phospholipid metabolism</keyword>
<feature type="transmembrane region" description="Helical" evidence="10">
    <location>
        <begin position="112"/>
        <end position="135"/>
    </location>
</feature>
<keyword evidence="3 10" id="KW-0808">Transferase</keyword>
<gene>
    <name evidence="10 11" type="primary">plsY</name>
    <name evidence="11" type="ORF">GKC30_10370</name>
</gene>
<protein>
    <recommendedName>
        <fullName evidence="10">Glycerol-3-phosphate acyltransferase</fullName>
    </recommendedName>
    <alternativeName>
        <fullName evidence="10">Acyl-PO4 G3P acyltransferase</fullName>
    </alternativeName>
    <alternativeName>
        <fullName evidence="10">Acyl-phosphate--glycerol-3-phosphate acyltransferase</fullName>
    </alternativeName>
    <alternativeName>
        <fullName evidence="10">G3P acyltransferase</fullName>
        <shortName evidence="10">GPAT</shortName>
        <ecNumber evidence="10">2.3.1.275</ecNumber>
    </alternativeName>
    <alternativeName>
        <fullName evidence="10">Lysophosphatidic acid synthase</fullName>
        <shortName evidence="10">LPA synthase</shortName>
    </alternativeName>
</protein>
<keyword evidence="5 10" id="KW-1133">Transmembrane helix</keyword>
<keyword evidence="12" id="KW-1185">Reference proteome</keyword>
<evidence type="ECO:0000256" key="5">
    <source>
        <dbReference type="ARBA" id="ARBA00022989"/>
    </source>
</evidence>
<keyword evidence="11" id="KW-0012">Acyltransferase</keyword>
<comment type="subcellular location">
    <subcellularLocation>
        <location evidence="10">Cell membrane</location>
        <topology evidence="10">Multi-pass membrane protein</topology>
    </subcellularLocation>
</comment>
<comment type="subunit">
    <text evidence="10">Probably interacts with PlsX.</text>
</comment>
<comment type="pathway">
    <text evidence="10">Lipid metabolism; phospholipid metabolism.</text>
</comment>
<dbReference type="NCBIfam" id="TIGR00023">
    <property type="entry name" value="glycerol-3-phosphate 1-O-acyltransferase PlsY"/>
    <property type="match status" value="1"/>
</dbReference>
<comment type="similarity">
    <text evidence="10">Belongs to the PlsY family.</text>
</comment>
<keyword evidence="2 10" id="KW-0444">Lipid biosynthesis</keyword>
<proteinExistence type="inferred from homology"/>